<evidence type="ECO:0000313" key="11">
    <source>
        <dbReference type="EMBL" id="VGM69600.1"/>
    </source>
</evidence>
<dbReference type="AGR" id="WB:WBGene00012142"/>
<dbReference type="GO" id="GO:0000287">
    <property type="term" value="F:magnesium ion binding"/>
    <property type="evidence" value="ECO:0007669"/>
    <property type="project" value="InterPro"/>
</dbReference>
<evidence type="ECO:0000256" key="2">
    <source>
        <dbReference type="ARBA" id="ARBA00013172"/>
    </source>
</evidence>
<proteinExistence type="inferred from homology"/>
<dbReference type="EC" id="2.7.8.7" evidence="2"/>
<dbReference type="InterPro" id="IPR037143">
    <property type="entry name" value="4-PPantetheinyl_Trfase_dom_sf"/>
</dbReference>
<comment type="similarity">
    <text evidence="1">Belongs to the P-Pant transferase superfamily. AcpS family.</text>
</comment>
<dbReference type="Gene3D" id="3.90.470.20">
    <property type="entry name" value="4'-phosphopantetheinyl transferase domain"/>
    <property type="match status" value="1"/>
</dbReference>
<organism evidence="11 12">
    <name type="scientific">Caenorhabditis elegans</name>
    <dbReference type="NCBI Taxonomy" id="6239"/>
    <lineage>
        <taxon>Eukaryota</taxon>
        <taxon>Metazoa</taxon>
        <taxon>Ecdysozoa</taxon>
        <taxon>Nematoda</taxon>
        <taxon>Chromadorea</taxon>
        <taxon>Rhabditida</taxon>
        <taxon>Rhabditina</taxon>
        <taxon>Rhabditomorpha</taxon>
        <taxon>Rhabditoidea</taxon>
        <taxon>Rhabditidae</taxon>
        <taxon>Peloderinae</taxon>
        <taxon>Caenorhabditis</taxon>
    </lineage>
</organism>
<evidence type="ECO:0000256" key="6">
    <source>
        <dbReference type="ARBA" id="ARBA00033443"/>
    </source>
</evidence>
<keyword evidence="4 11" id="KW-0808">Transferase</keyword>
<dbReference type="AlphaFoldDB" id="A0A486WWX1"/>
<dbReference type="Proteomes" id="UP000001940">
    <property type="component" value="Chromosome V"/>
</dbReference>
<dbReference type="InterPro" id="IPR055066">
    <property type="entry name" value="AASDHPPT_N"/>
</dbReference>
<dbReference type="PANTHER" id="PTHR12215">
    <property type="entry name" value="PHOSPHOPANTETHEINE TRANSFERASE"/>
    <property type="match status" value="1"/>
</dbReference>
<dbReference type="ExpressionAtlas" id="A0A486WWX1">
    <property type="expression patterns" value="baseline and differential"/>
</dbReference>
<dbReference type="Pfam" id="PF22624">
    <property type="entry name" value="AASDHPPT_N"/>
    <property type="match status" value="1"/>
</dbReference>
<dbReference type="SUPFAM" id="SSF56214">
    <property type="entry name" value="4'-phosphopantetheinyl transferase"/>
    <property type="match status" value="2"/>
</dbReference>
<dbReference type="SMR" id="A0A486WWX1"/>
<dbReference type="GO" id="GO:0008897">
    <property type="term" value="F:holo-[acyl-carrier-protein] synthase activity"/>
    <property type="evidence" value="ECO:0007669"/>
    <property type="project" value="UniProtKB-EC"/>
</dbReference>
<sequence>MSLRWAISLEETITSSTFQNMFRRAILCASESDVEQQRRFRYKEDALACLIGRLIPRKAATISISRQWSDLEFSRNENGKPSLIQNKSDYSRQNFEYNVSHHGDLVVLATGDTRIGVDVMRVNEARRETASEQMNTLKRHFSENEIEMVKGGDKCELKRWHAFYRIWCLKESILKATGVGLPDGLHNHTFQVDSSYDHASLNSFNPILSSFDSTTTMDF</sequence>
<dbReference type="WormBase" id="T28H10.1b">
    <property type="protein sequence ID" value="CE53039"/>
    <property type="gene ID" value="WBGene00012142"/>
</dbReference>
<dbReference type="InterPro" id="IPR050559">
    <property type="entry name" value="P-Pant_transferase_sf"/>
</dbReference>
<keyword evidence="12" id="KW-1185">Reference proteome</keyword>
<dbReference type="PANTHER" id="PTHR12215:SF10">
    <property type="entry name" value="L-AMINOADIPATE-SEMIALDEHYDE DEHYDROGENASE-PHOSPHOPANTETHEINYL TRANSFERASE"/>
    <property type="match status" value="1"/>
</dbReference>
<evidence type="ECO:0000256" key="3">
    <source>
        <dbReference type="ARBA" id="ARBA00016301"/>
    </source>
</evidence>
<evidence type="ECO:0000313" key="13">
    <source>
        <dbReference type="WormBase" id="T28H10.1b"/>
    </source>
</evidence>
<evidence type="ECO:0000256" key="4">
    <source>
        <dbReference type="ARBA" id="ARBA00022679"/>
    </source>
</evidence>
<feature type="domain" description="4'-phosphopantetheinyl transferase" evidence="9">
    <location>
        <begin position="114"/>
        <end position="200"/>
    </location>
</feature>
<evidence type="ECO:0000259" key="9">
    <source>
        <dbReference type="Pfam" id="PF01648"/>
    </source>
</evidence>
<gene>
    <name evidence="11" type="ORF">CELE_T28H10.1</name>
    <name evidence="11 13" type="ORF">T28H10.1</name>
</gene>
<evidence type="ECO:0000256" key="8">
    <source>
        <dbReference type="ARBA" id="ARBA00048794"/>
    </source>
</evidence>
<evidence type="ECO:0000256" key="1">
    <source>
        <dbReference type="ARBA" id="ARBA00006195"/>
    </source>
</evidence>
<evidence type="ECO:0000259" key="10">
    <source>
        <dbReference type="Pfam" id="PF22624"/>
    </source>
</evidence>
<comment type="catalytic activity">
    <reaction evidence="8">
        <text>apo-[ACP] + acetyl-CoA = acetyl-[ACP] + adenosine 3',5'-bisphosphate + H(+)</text>
        <dbReference type="Rhea" id="RHEA:46564"/>
        <dbReference type="Rhea" id="RHEA-COMP:9621"/>
        <dbReference type="Rhea" id="RHEA-COMP:9690"/>
        <dbReference type="ChEBI" id="CHEBI:15378"/>
        <dbReference type="ChEBI" id="CHEBI:29999"/>
        <dbReference type="ChEBI" id="CHEBI:57288"/>
        <dbReference type="ChEBI" id="CHEBI:58343"/>
        <dbReference type="ChEBI" id="CHEBI:78446"/>
    </reaction>
    <physiologicalReaction direction="left-to-right" evidence="8">
        <dbReference type="Rhea" id="RHEA:46565"/>
    </physiologicalReaction>
</comment>
<dbReference type="Pfam" id="PF01648">
    <property type="entry name" value="ACPS"/>
    <property type="match status" value="1"/>
</dbReference>
<dbReference type="InterPro" id="IPR008278">
    <property type="entry name" value="4-PPantetheinyl_Trfase_dom"/>
</dbReference>
<protein>
    <recommendedName>
        <fullName evidence="3">L-aminoadipate-semialdehyde dehydrogenase-phosphopantetheinyl transferase</fullName>
        <ecNumber evidence="2">2.7.8.7</ecNumber>
    </recommendedName>
    <alternativeName>
        <fullName evidence="5">4'-phosphopantetheinyl transferase</fullName>
    </alternativeName>
    <alternativeName>
        <fullName evidence="6">Alpha-aminoadipic semialdehyde dehydrogenase-phosphopantetheinyl transferase</fullName>
    </alternativeName>
</protein>
<comment type="catalytic activity">
    <reaction evidence="7">
        <text>apo-[ACP] + CoA = holo-[ACP] + adenosine 3',5'-bisphosphate + H(+)</text>
        <dbReference type="Rhea" id="RHEA:12068"/>
        <dbReference type="Rhea" id="RHEA-COMP:9685"/>
        <dbReference type="Rhea" id="RHEA-COMP:9690"/>
        <dbReference type="ChEBI" id="CHEBI:15378"/>
        <dbReference type="ChEBI" id="CHEBI:29999"/>
        <dbReference type="ChEBI" id="CHEBI:57287"/>
        <dbReference type="ChEBI" id="CHEBI:58343"/>
        <dbReference type="ChEBI" id="CHEBI:64479"/>
        <dbReference type="EC" id="2.7.8.7"/>
    </reaction>
    <physiologicalReaction direction="left-to-right" evidence="7">
        <dbReference type="Rhea" id="RHEA:12069"/>
    </physiologicalReaction>
</comment>
<dbReference type="FunFam" id="3.90.470.20:FF:000026">
    <property type="entry name" value="YALI0E09306p"/>
    <property type="match status" value="1"/>
</dbReference>
<evidence type="ECO:0000256" key="5">
    <source>
        <dbReference type="ARBA" id="ARBA00030484"/>
    </source>
</evidence>
<evidence type="ECO:0000313" key="12">
    <source>
        <dbReference type="Proteomes" id="UP000001940"/>
    </source>
</evidence>
<name>A0A486WWX1_CAEEL</name>
<feature type="domain" description="4'-phosphopantetheinyl transferase N-terminal" evidence="10">
    <location>
        <begin position="20"/>
        <end position="110"/>
    </location>
</feature>
<dbReference type="OrthoDB" id="26719at2759"/>
<reference evidence="11 12" key="1">
    <citation type="journal article" date="1998" name="Science">
        <title>Genome sequence of the nematode C. elegans: a platform for investigating biology.</title>
        <authorList>
            <consortium name="The C. elegans sequencing consortium"/>
            <person name="Sulson J.E."/>
            <person name="Waterston R."/>
        </authorList>
    </citation>
    <scope>NUCLEOTIDE SEQUENCE [LARGE SCALE GENOMIC DNA]</scope>
    <source>
        <strain evidence="11 12">Bristol N2</strain>
    </source>
</reference>
<accession>A0A486WWX1</accession>
<evidence type="ECO:0000256" key="7">
    <source>
        <dbReference type="ARBA" id="ARBA00048641"/>
    </source>
</evidence>
<dbReference type="EMBL" id="BX284605">
    <property type="protein sequence ID" value="VGM69600.1"/>
    <property type="molecule type" value="Genomic_DNA"/>
</dbReference>